<feature type="region of interest" description="Disordered" evidence="1">
    <location>
        <begin position="1"/>
        <end position="21"/>
    </location>
</feature>
<sequence length="59" mass="6760">MKTPNTYPILPDMTGPDEDDDDDLRAVTMVELDDDDTPRYQAVDEFSTEFLIQPPRDKA</sequence>
<protein>
    <submittedName>
        <fullName evidence="2">Uncharacterized protein</fullName>
    </submittedName>
</protein>
<comment type="caution">
    <text evidence="2">The sequence shown here is derived from an EMBL/GenBank/DDBJ whole genome shotgun (WGS) entry which is preliminary data.</text>
</comment>
<dbReference type="RefSeq" id="WP_099915054.1">
    <property type="nucleotide sequence ID" value="NZ_BMHS01000002.1"/>
</dbReference>
<dbReference type="AlphaFoldDB" id="A0A2G8T3X9"/>
<dbReference type="OrthoDB" id="9964248at2"/>
<reference evidence="2 3" key="1">
    <citation type="submission" date="2017-10" db="EMBL/GenBank/DDBJ databases">
        <title>Massilia psychrophilum sp. nov., a novel purple-pigmented bacterium isolated from Tianshan glacier, Xinjiang Municipality, China.</title>
        <authorList>
            <person name="Wang H."/>
        </authorList>
    </citation>
    <scope>NUCLEOTIDE SEQUENCE [LARGE SCALE GENOMIC DNA]</scope>
    <source>
        <strain evidence="2 3">JCM 30813</strain>
    </source>
</reference>
<gene>
    <name evidence="2" type="ORF">CR103_05730</name>
</gene>
<evidence type="ECO:0000313" key="3">
    <source>
        <dbReference type="Proteomes" id="UP000228593"/>
    </source>
</evidence>
<name>A0A2G8T3X9_9BURK</name>
<keyword evidence="3" id="KW-1185">Reference proteome</keyword>
<organism evidence="2 3">
    <name type="scientific">Massilia psychrophila</name>
    <dbReference type="NCBI Taxonomy" id="1603353"/>
    <lineage>
        <taxon>Bacteria</taxon>
        <taxon>Pseudomonadati</taxon>
        <taxon>Pseudomonadota</taxon>
        <taxon>Betaproteobacteria</taxon>
        <taxon>Burkholderiales</taxon>
        <taxon>Oxalobacteraceae</taxon>
        <taxon>Telluria group</taxon>
        <taxon>Massilia</taxon>
    </lineage>
</organism>
<proteinExistence type="predicted"/>
<evidence type="ECO:0000313" key="2">
    <source>
        <dbReference type="EMBL" id="PIL40673.1"/>
    </source>
</evidence>
<evidence type="ECO:0000256" key="1">
    <source>
        <dbReference type="SAM" id="MobiDB-lite"/>
    </source>
</evidence>
<dbReference type="Proteomes" id="UP000228593">
    <property type="component" value="Unassembled WGS sequence"/>
</dbReference>
<dbReference type="EMBL" id="PDOB01000006">
    <property type="protein sequence ID" value="PIL40673.1"/>
    <property type="molecule type" value="Genomic_DNA"/>
</dbReference>
<accession>A0A2G8T3X9</accession>